<proteinExistence type="predicted"/>
<evidence type="ECO:0000259" key="2">
    <source>
        <dbReference type="PROSITE" id="PS50041"/>
    </source>
</evidence>
<dbReference type="AlphaFoldDB" id="A0A0C9R825"/>
<evidence type="ECO:0000313" key="3">
    <source>
        <dbReference type="EMBL" id="JAG82316.1"/>
    </source>
</evidence>
<reference evidence="3" key="1">
    <citation type="submission" date="2015-01" db="EMBL/GenBank/DDBJ databases">
        <title>Transcriptome Assembly of Fopius arisanus.</title>
        <authorList>
            <person name="Geib S."/>
        </authorList>
    </citation>
    <scope>NUCLEOTIDE SEQUENCE</scope>
</reference>
<organism evidence="3">
    <name type="scientific">Fopius arisanus</name>
    <dbReference type="NCBI Taxonomy" id="64838"/>
    <lineage>
        <taxon>Eukaryota</taxon>
        <taxon>Metazoa</taxon>
        <taxon>Ecdysozoa</taxon>
        <taxon>Arthropoda</taxon>
        <taxon>Hexapoda</taxon>
        <taxon>Insecta</taxon>
        <taxon>Pterygota</taxon>
        <taxon>Neoptera</taxon>
        <taxon>Endopterygota</taxon>
        <taxon>Hymenoptera</taxon>
        <taxon>Apocrita</taxon>
        <taxon>Ichneumonoidea</taxon>
        <taxon>Braconidae</taxon>
        <taxon>Opiinae</taxon>
        <taxon>Fopius</taxon>
    </lineage>
</organism>
<dbReference type="PANTHER" id="PTHR22803">
    <property type="entry name" value="MANNOSE, PHOSPHOLIPASE, LECTIN RECEPTOR RELATED"/>
    <property type="match status" value="1"/>
</dbReference>
<sequence length="206" mass="23356">MADVQYIPFILLFINASLFAASSTSIQEVEDVDLQPFIKVGSKYYLVTQGLKMNWFEAVHFCRSYDSDLLTIESLAEKNALYLHLSPLWKISQMRVWTSSNDLSVEGTFMSLNSGRPMLYTFWGQNEPNNAGDGEDCVEVILRSDLYFINDNNCSTQMQVICEKRSPLNARNSTTKSNCENVTENCGLKKLVEVFLQSTNVLNCRA</sequence>
<dbReference type="Pfam" id="PF00059">
    <property type="entry name" value="Lectin_C"/>
    <property type="match status" value="1"/>
</dbReference>
<dbReference type="CDD" id="cd00037">
    <property type="entry name" value="CLECT"/>
    <property type="match status" value="1"/>
</dbReference>
<evidence type="ECO:0000256" key="1">
    <source>
        <dbReference type="SAM" id="SignalP"/>
    </source>
</evidence>
<gene>
    <name evidence="3" type="primary">LECA_5</name>
    <name evidence="3" type="ORF">g.10811</name>
</gene>
<dbReference type="Gene3D" id="3.10.100.10">
    <property type="entry name" value="Mannose-Binding Protein A, subunit A"/>
    <property type="match status" value="1"/>
</dbReference>
<dbReference type="SUPFAM" id="SSF56436">
    <property type="entry name" value="C-type lectin-like"/>
    <property type="match status" value="1"/>
</dbReference>
<dbReference type="InterPro" id="IPR016186">
    <property type="entry name" value="C-type_lectin-like/link_sf"/>
</dbReference>
<keyword evidence="1" id="KW-0732">Signal</keyword>
<dbReference type="InterPro" id="IPR016187">
    <property type="entry name" value="CTDL_fold"/>
</dbReference>
<dbReference type="InterPro" id="IPR050111">
    <property type="entry name" value="C-type_lectin/snaclec_domain"/>
</dbReference>
<dbReference type="InterPro" id="IPR001304">
    <property type="entry name" value="C-type_lectin-like"/>
</dbReference>
<protein>
    <submittedName>
        <fullName evidence="3">LECA_5 protein</fullName>
    </submittedName>
</protein>
<feature type="domain" description="C-type lectin" evidence="2">
    <location>
        <begin position="40"/>
        <end position="163"/>
    </location>
</feature>
<dbReference type="EMBL" id="GBYB01012549">
    <property type="protein sequence ID" value="JAG82316.1"/>
    <property type="molecule type" value="Transcribed_RNA"/>
</dbReference>
<accession>A0A0C9R825</accession>
<feature type="signal peptide" evidence="1">
    <location>
        <begin position="1"/>
        <end position="23"/>
    </location>
</feature>
<dbReference type="PROSITE" id="PS50041">
    <property type="entry name" value="C_TYPE_LECTIN_2"/>
    <property type="match status" value="1"/>
</dbReference>
<name>A0A0C9R825_9HYME</name>
<dbReference type="SMART" id="SM00034">
    <property type="entry name" value="CLECT"/>
    <property type="match status" value="1"/>
</dbReference>
<feature type="chain" id="PRO_5002202162" evidence="1">
    <location>
        <begin position="24"/>
        <end position="206"/>
    </location>
</feature>